<evidence type="ECO:0000313" key="5">
    <source>
        <dbReference type="EMBL" id="OXR44029.1"/>
    </source>
</evidence>
<dbReference type="InterPro" id="IPR000835">
    <property type="entry name" value="HTH_MarR-typ"/>
</dbReference>
<evidence type="ECO:0000313" key="6">
    <source>
        <dbReference type="Proteomes" id="UP000215506"/>
    </source>
</evidence>
<keyword evidence="1" id="KW-0805">Transcription regulation</keyword>
<name>A0A231H552_9NOCA</name>
<keyword evidence="6" id="KW-1185">Reference proteome</keyword>
<dbReference type="Pfam" id="PF12802">
    <property type="entry name" value="MarR_2"/>
    <property type="match status" value="1"/>
</dbReference>
<dbReference type="SMART" id="SM00347">
    <property type="entry name" value="HTH_MARR"/>
    <property type="match status" value="1"/>
</dbReference>
<dbReference type="AlphaFoldDB" id="A0A231H552"/>
<evidence type="ECO:0000259" key="4">
    <source>
        <dbReference type="PROSITE" id="PS50995"/>
    </source>
</evidence>
<dbReference type="Gene3D" id="1.10.10.10">
    <property type="entry name" value="Winged helix-like DNA-binding domain superfamily/Winged helix DNA-binding domain"/>
    <property type="match status" value="1"/>
</dbReference>
<dbReference type="InterPro" id="IPR036390">
    <property type="entry name" value="WH_DNA-bd_sf"/>
</dbReference>
<keyword evidence="3" id="KW-0804">Transcription</keyword>
<dbReference type="GO" id="GO:0003677">
    <property type="term" value="F:DNA binding"/>
    <property type="evidence" value="ECO:0007669"/>
    <property type="project" value="UniProtKB-KW"/>
</dbReference>
<dbReference type="InterPro" id="IPR036388">
    <property type="entry name" value="WH-like_DNA-bd_sf"/>
</dbReference>
<dbReference type="PROSITE" id="PS50995">
    <property type="entry name" value="HTH_MARR_2"/>
    <property type="match status" value="1"/>
</dbReference>
<dbReference type="InterPro" id="IPR039422">
    <property type="entry name" value="MarR/SlyA-like"/>
</dbReference>
<dbReference type="GO" id="GO:0003700">
    <property type="term" value="F:DNA-binding transcription factor activity"/>
    <property type="evidence" value="ECO:0007669"/>
    <property type="project" value="InterPro"/>
</dbReference>
<evidence type="ECO:0000256" key="3">
    <source>
        <dbReference type="ARBA" id="ARBA00023163"/>
    </source>
</evidence>
<dbReference type="Proteomes" id="UP000215506">
    <property type="component" value="Unassembled WGS sequence"/>
</dbReference>
<protein>
    <recommendedName>
        <fullName evidence="4">HTH marR-type domain-containing protein</fullName>
    </recommendedName>
</protein>
<gene>
    <name evidence="5" type="ORF">B7C42_03585</name>
</gene>
<sequence length="147" mass="15894">MNQPLVALLRGISASIVDELVTNVHAAGYPDITAAHHPVFYNIDWEGTRLTTLAARAGITHQSMGELVADLVDLGYLARQPDPSDRRARLIVLTEKGERAVRAARAAVSDIDRAWYARLEAAGIQGDLRTALGAALRQARGDLQISD</sequence>
<reference evidence="5 6" key="1">
    <citation type="submission" date="2017-07" db="EMBL/GenBank/DDBJ databases">
        <title>First draft Genome Sequence of Nocardia cerradoensis isolated from human infection.</title>
        <authorList>
            <person name="Carrasco G."/>
        </authorList>
    </citation>
    <scope>NUCLEOTIDE SEQUENCE [LARGE SCALE GENOMIC DNA]</scope>
    <source>
        <strain evidence="5 6">CNM20130759</strain>
    </source>
</reference>
<dbReference type="PANTHER" id="PTHR33164:SF57">
    <property type="entry name" value="MARR-FAMILY TRANSCRIPTIONAL REGULATOR"/>
    <property type="match status" value="1"/>
</dbReference>
<dbReference type="PANTHER" id="PTHR33164">
    <property type="entry name" value="TRANSCRIPTIONAL REGULATOR, MARR FAMILY"/>
    <property type="match status" value="1"/>
</dbReference>
<dbReference type="RefSeq" id="WP_189594960.1">
    <property type="nucleotide sequence ID" value="NZ_NGAF01000007.1"/>
</dbReference>
<dbReference type="GO" id="GO:0006950">
    <property type="term" value="P:response to stress"/>
    <property type="evidence" value="ECO:0007669"/>
    <property type="project" value="TreeGrafter"/>
</dbReference>
<dbReference type="SUPFAM" id="SSF46785">
    <property type="entry name" value="Winged helix' DNA-binding domain"/>
    <property type="match status" value="1"/>
</dbReference>
<dbReference type="InterPro" id="IPR023187">
    <property type="entry name" value="Tscrpt_reg_MarR-type_CS"/>
</dbReference>
<comment type="caution">
    <text evidence="5">The sequence shown here is derived from an EMBL/GenBank/DDBJ whole genome shotgun (WGS) entry which is preliminary data.</text>
</comment>
<proteinExistence type="predicted"/>
<evidence type="ECO:0000256" key="1">
    <source>
        <dbReference type="ARBA" id="ARBA00023015"/>
    </source>
</evidence>
<organism evidence="5 6">
    <name type="scientific">Nocardia cerradoensis</name>
    <dbReference type="NCBI Taxonomy" id="85688"/>
    <lineage>
        <taxon>Bacteria</taxon>
        <taxon>Bacillati</taxon>
        <taxon>Actinomycetota</taxon>
        <taxon>Actinomycetes</taxon>
        <taxon>Mycobacteriales</taxon>
        <taxon>Nocardiaceae</taxon>
        <taxon>Nocardia</taxon>
    </lineage>
</organism>
<keyword evidence="2" id="KW-0238">DNA-binding</keyword>
<evidence type="ECO:0000256" key="2">
    <source>
        <dbReference type="ARBA" id="ARBA00023125"/>
    </source>
</evidence>
<dbReference type="PROSITE" id="PS01117">
    <property type="entry name" value="HTH_MARR_1"/>
    <property type="match status" value="1"/>
</dbReference>
<feature type="domain" description="HTH marR-type" evidence="4">
    <location>
        <begin position="2"/>
        <end position="137"/>
    </location>
</feature>
<accession>A0A231H552</accession>
<dbReference type="EMBL" id="NGAF01000007">
    <property type="protein sequence ID" value="OXR44029.1"/>
    <property type="molecule type" value="Genomic_DNA"/>
</dbReference>